<dbReference type="STRING" id="634994.GCWU000323_01474"/>
<sequence>MNNLANIYSKEGNEKEAIKFYLKAAEKSNPLALFNVGNYYEENKNIKVAKQYYSEVLHVLKEYPDILKEYSASDLETETMNRLLYLENNFDEDAEAE</sequence>
<comment type="caution">
    <text evidence="1">The sequence shown here is derived from an EMBL/GenBank/DDBJ whole genome shotgun (WGS) entry which is preliminary data.</text>
</comment>
<reference evidence="1 2" key="1">
    <citation type="submission" date="2009-09" db="EMBL/GenBank/DDBJ databases">
        <authorList>
            <person name="Weinstock G."/>
            <person name="Sodergren E."/>
            <person name="Clifton S."/>
            <person name="Fulton L."/>
            <person name="Fulton B."/>
            <person name="Courtney L."/>
            <person name="Fronick C."/>
            <person name="Harrison M."/>
            <person name="Strong C."/>
            <person name="Farmer C."/>
            <person name="Delahaunty K."/>
            <person name="Markovic C."/>
            <person name="Hall O."/>
            <person name="Minx P."/>
            <person name="Tomlinson C."/>
            <person name="Mitreva M."/>
            <person name="Nelson J."/>
            <person name="Hou S."/>
            <person name="Wollam A."/>
            <person name="Pepin K.H."/>
            <person name="Johnson M."/>
            <person name="Bhonagiri V."/>
            <person name="Nash W.E."/>
            <person name="Warren W."/>
            <person name="Chinwalla A."/>
            <person name="Mardis E.R."/>
            <person name="Wilson R.K."/>
        </authorList>
    </citation>
    <scope>NUCLEOTIDE SEQUENCE [LARGE SCALE GENOMIC DNA]</scope>
    <source>
        <strain evidence="1 2">F0254</strain>
    </source>
</reference>
<dbReference type="EMBL" id="ACVB02000010">
    <property type="protein sequence ID" value="EEX74432.1"/>
    <property type="molecule type" value="Genomic_DNA"/>
</dbReference>
<dbReference type="Pfam" id="PF13181">
    <property type="entry name" value="TPR_8"/>
    <property type="match status" value="2"/>
</dbReference>
<dbReference type="SUPFAM" id="SSF81901">
    <property type="entry name" value="HCP-like"/>
    <property type="match status" value="1"/>
</dbReference>
<dbReference type="HOGENOM" id="CLU_2343293_0_0_0"/>
<evidence type="ECO:0000313" key="1">
    <source>
        <dbReference type="EMBL" id="EEX74432.1"/>
    </source>
</evidence>
<dbReference type="Gene3D" id="1.25.40.10">
    <property type="entry name" value="Tetratricopeptide repeat domain"/>
    <property type="match status" value="1"/>
</dbReference>
<gene>
    <name evidence="1" type="ORF">GCWU000323_01474</name>
</gene>
<evidence type="ECO:0008006" key="3">
    <source>
        <dbReference type="Google" id="ProtNLM"/>
    </source>
</evidence>
<proteinExistence type="predicted"/>
<accession>C9MY52</accession>
<dbReference type="RefSeq" id="WP_006804810.1">
    <property type="nucleotide sequence ID" value="NZ_GG700632.1"/>
</dbReference>
<dbReference type="InterPro" id="IPR011990">
    <property type="entry name" value="TPR-like_helical_dom_sf"/>
</dbReference>
<dbReference type="InterPro" id="IPR019734">
    <property type="entry name" value="TPR_rpt"/>
</dbReference>
<organism evidence="1 2">
    <name type="scientific">Leptotrichia hofstadii F0254</name>
    <dbReference type="NCBI Taxonomy" id="634994"/>
    <lineage>
        <taxon>Bacteria</taxon>
        <taxon>Fusobacteriati</taxon>
        <taxon>Fusobacteriota</taxon>
        <taxon>Fusobacteriia</taxon>
        <taxon>Fusobacteriales</taxon>
        <taxon>Leptotrichiaceae</taxon>
        <taxon>Leptotrichia</taxon>
    </lineage>
</organism>
<evidence type="ECO:0000313" key="2">
    <source>
        <dbReference type="Proteomes" id="UP000006233"/>
    </source>
</evidence>
<name>C9MY52_9FUSO</name>
<dbReference type="Proteomes" id="UP000006233">
    <property type="component" value="Unassembled WGS sequence"/>
</dbReference>
<dbReference type="AlphaFoldDB" id="C9MY52"/>
<protein>
    <recommendedName>
        <fullName evidence="3">Tetratricopeptide repeat protein</fullName>
    </recommendedName>
</protein>